<evidence type="ECO:0000256" key="1">
    <source>
        <dbReference type="ARBA" id="ARBA00022723"/>
    </source>
</evidence>
<dbReference type="PANTHER" id="PTHR33542:SF3">
    <property type="entry name" value="SIROHYDROCHLORIN FERROCHELATASE, CHLOROPLASTIC"/>
    <property type="match status" value="1"/>
</dbReference>
<dbReference type="PANTHER" id="PTHR33542">
    <property type="entry name" value="SIROHYDROCHLORIN FERROCHELATASE, CHLOROPLASTIC"/>
    <property type="match status" value="1"/>
</dbReference>
<dbReference type="AlphaFoldDB" id="A0A921KD29"/>
<protein>
    <submittedName>
        <fullName evidence="3">Sirohydrochlorin chelatase</fullName>
    </submittedName>
</protein>
<dbReference type="CDD" id="cd03414">
    <property type="entry name" value="CbiX_SirB_C"/>
    <property type="match status" value="1"/>
</dbReference>
<accession>A0A921KD29</accession>
<dbReference type="CDD" id="cd03416">
    <property type="entry name" value="CbiX_SirB_N"/>
    <property type="match status" value="1"/>
</dbReference>
<dbReference type="InterPro" id="IPR002762">
    <property type="entry name" value="CbiX-like"/>
</dbReference>
<dbReference type="Proteomes" id="UP000698173">
    <property type="component" value="Unassembled WGS sequence"/>
</dbReference>
<reference evidence="3" key="1">
    <citation type="journal article" date="2021" name="PeerJ">
        <title>Extensive microbial diversity within the chicken gut microbiome revealed by metagenomics and culture.</title>
        <authorList>
            <person name="Gilroy R."/>
            <person name="Ravi A."/>
            <person name="Getino M."/>
            <person name="Pursley I."/>
            <person name="Horton D.L."/>
            <person name="Alikhan N.F."/>
            <person name="Baker D."/>
            <person name="Gharbi K."/>
            <person name="Hall N."/>
            <person name="Watson M."/>
            <person name="Adriaenssens E.M."/>
            <person name="Foster-Nyarko E."/>
            <person name="Jarju S."/>
            <person name="Secka A."/>
            <person name="Antonio M."/>
            <person name="Oren A."/>
            <person name="Chaudhuri R.R."/>
            <person name="La Ragione R."/>
            <person name="Hildebrand F."/>
            <person name="Pallen M.J."/>
        </authorList>
    </citation>
    <scope>NUCLEOTIDE SEQUENCE</scope>
    <source>
        <strain evidence="3">CHK171-7178</strain>
    </source>
</reference>
<sequence length="251" mass="28177">MQAVLYVGHGSRIKAGVKEAIQFIESSQAKIDVPIQEICFLELAVPSVEEGITKCVERGATKIAVVPILLLTAAHANEDIPFEIEVGKIMYPDIEFTYGKAFGIHPKIIDSLYDRVVEQKLTIAEDAQVLLIGRGSSDPAVKQNLNEIAQLFADKYFFKKVTVSFLYGAEPHFDEALLHLQETHEKQVFIIPYLLFTGILMKSIEKKIAQQSTNGQQLILCENLGYHKYVQDVLVERVNELLGKEQISQFI</sequence>
<evidence type="ECO:0000256" key="2">
    <source>
        <dbReference type="ARBA" id="ARBA00023239"/>
    </source>
</evidence>
<comment type="caution">
    <text evidence="3">The sequence shown here is derived from an EMBL/GenBank/DDBJ whole genome shotgun (WGS) entry which is preliminary data.</text>
</comment>
<dbReference type="Gene3D" id="3.40.50.1400">
    <property type="match status" value="2"/>
</dbReference>
<name>A0A921KD29_SPOPS</name>
<dbReference type="GO" id="GO:0046872">
    <property type="term" value="F:metal ion binding"/>
    <property type="evidence" value="ECO:0007669"/>
    <property type="project" value="UniProtKB-KW"/>
</dbReference>
<keyword evidence="2" id="KW-0456">Lyase</keyword>
<keyword evidence="1" id="KW-0479">Metal-binding</keyword>
<dbReference type="Pfam" id="PF01903">
    <property type="entry name" value="CbiX"/>
    <property type="match status" value="2"/>
</dbReference>
<dbReference type="InterPro" id="IPR050963">
    <property type="entry name" value="Sirohydro_Cobaltochel/CbiX"/>
</dbReference>
<dbReference type="EMBL" id="DYWT01000185">
    <property type="protein sequence ID" value="HJF32335.1"/>
    <property type="molecule type" value="Genomic_DNA"/>
</dbReference>
<proteinExistence type="predicted"/>
<dbReference type="SUPFAM" id="SSF53800">
    <property type="entry name" value="Chelatase"/>
    <property type="match status" value="1"/>
</dbReference>
<evidence type="ECO:0000313" key="4">
    <source>
        <dbReference type="Proteomes" id="UP000698173"/>
    </source>
</evidence>
<evidence type="ECO:0000313" key="3">
    <source>
        <dbReference type="EMBL" id="HJF32335.1"/>
    </source>
</evidence>
<organism evidence="3 4">
    <name type="scientific">Sporosarcina psychrophila</name>
    <name type="common">Bacillus psychrophilus</name>
    <dbReference type="NCBI Taxonomy" id="1476"/>
    <lineage>
        <taxon>Bacteria</taxon>
        <taxon>Bacillati</taxon>
        <taxon>Bacillota</taxon>
        <taxon>Bacilli</taxon>
        <taxon>Bacillales</taxon>
        <taxon>Caryophanaceae</taxon>
        <taxon>Sporosarcina</taxon>
    </lineage>
</organism>
<dbReference type="GO" id="GO:0016829">
    <property type="term" value="F:lyase activity"/>
    <property type="evidence" value="ECO:0007669"/>
    <property type="project" value="UniProtKB-KW"/>
</dbReference>
<reference evidence="3" key="2">
    <citation type="submission" date="2021-09" db="EMBL/GenBank/DDBJ databases">
        <authorList>
            <person name="Gilroy R."/>
        </authorList>
    </citation>
    <scope>NUCLEOTIDE SEQUENCE</scope>
    <source>
        <strain evidence="3">CHK171-7178</strain>
    </source>
</reference>
<gene>
    <name evidence="3" type="ORF">K8V56_11260</name>
</gene>